<dbReference type="InterPro" id="IPR012338">
    <property type="entry name" value="Beta-lactam/transpept-like"/>
</dbReference>
<feature type="transmembrane region" description="Helical" evidence="2">
    <location>
        <begin position="38"/>
        <end position="62"/>
    </location>
</feature>
<evidence type="ECO:0000256" key="1">
    <source>
        <dbReference type="SAM" id="MobiDB-lite"/>
    </source>
</evidence>
<evidence type="ECO:0008006" key="5">
    <source>
        <dbReference type="Google" id="ProtNLM"/>
    </source>
</evidence>
<protein>
    <recommendedName>
        <fullName evidence="5">Serine hydrolase</fullName>
    </recommendedName>
</protein>
<sequence>MRGQQSDFSPKEASGTRDSRVTATCQRCERTLNRWRRLLIVALAATLTVLLVLCMGVGVQYVRAQAVTAHEPETTATELPLPQIMSSATSSAAAADNSQLSTAQAASVALNNLTRVNTADQFATAGFTLDDSSRAQLEQVLRAFTDNGYQISFALADMSSGSALASNGAAVRYPASAIKAPYVVSLLQTGAIDLEETAAHMTSAGQYAAQLIEPVLRYSDNDNYDTLFAQYGSTSMITWANGIVENPARMQGFQYPDVSATELAKMWVNTYAYLASKESGSQAARNWLGSNMIHSLNSAIDAAHTESADESASVIVLSKAGWINGEGNYYALNDAGIILPAVGSGARGYVLAMMSDACGRNDLLTQLAGTLDDIVRSQMRTENKQNTQRRGHSQYLCESF</sequence>
<keyword evidence="2" id="KW-1133">Transmembrane helix</keyword>
<dbReference type="RefSeq" id="WP_246165750.1">
    <property type="nucleotide sequence ID" value="NZ_WNLP01000002.1"/>
</dbReference>
<comment type="caution">
    <text evidence="3">The sequence shown here is derived from an EMBL/GenBank/DDBJ whole genome shotgun (WGS) entry which is preliminary data.</text>
</comment>
<proteinExistence type="predicted"/>
<dbReference type="Gene3D" id="3.40.710.10">
    <property type="entry name" value="DD-peptidase/beta-lactamase superfamily"/>
    <property type="match status" value="1"/>
</dbReference>
<gene>
    <name evidence="3" type="ORF">GSD1FS_0668</name>
</gene>
<organism evidence="3 4">
    <name type="scientific">Bifidobacterium canis</name>
    <dbReference type="NCBI Taxonomy" id="2610880"/>
    <lineage>
        <taxon>Bacteria</taxon>
        <taxon>Bacillati</taxon>
        <taxon>Actinomycetota</taxon>
        <taxon>Actinomycetes</taxon>
        <taxon>Bifidobacteriales</taxon>
        <taxon>Bifidobacteriaceae</taxon>
        <taxon>Bifidobacterium</taxon>
    </lineage>
</organism>
<feature type="region of interest" description="Disordered" evidence="1">
    <location>
        <begin position="381"/>
        <end position="400"/>
    </location>
</feature>
<name>A0A7K1J3Y2_9BIFI</name>
<reference evidence="3 4" key="1">
    <citation type="submission" date="2019-09" db="EMBL/GenBank/DDBJ databases">
        <title>Bifidobacterium canis sp. nov., isolated from the digestive tract of German Shepherd dog puppy.</title>
        <authorList>
            <person name="Bunesova V."/>
        </authorList>
    </citation>
    <scope>NUCLEOTIDE SEQUENCE [LARGE SCALE GENOMIC DNA]</scope>
    <source>
        <strain evidence="3 4">GSD1FS</strain>
    </source>
</reference>
<dbReference type="EMBL" id="WNLP01000002">
    <property type="protein sequence ID" value="MUH59347.1"/>
    <property type="molecule type" value="Genomic_DNA"/>
</dbReference>
<feature type="region of interest" description="Disordered" evidence="1">
    <location>
        <begin position="1"/>
        <end position="23"/>
    </location>
</feature>
<keyword evidence="2" id="KW-0472">Membrane</keyword>
<dbReference type="Proteomes" id="UP000487882">
    <property type="component" value="Unassembled WGS sequence"/>
</dbReference>
<keyword evidence="2" id="KW-0812">Transmembrane</keyword>
<keyword evidence="4" id="KW-1185">Reference proteome</keyword>
<dbReference type="AlphaFoldDB" id="A0A7K1J3Y2"/>
<evidence type="ECO:0000313" key="4">
    <source>
        <dbReference type="Proteomes" id="UP000487882"/>
    </source>
</evidence>
<evidence type="ECO:0000256" key="2">
    <source>
        <dbReference type="SAM" id="Phobius"/>
    </source>
</evidence>
<evidence type="ECO:0000313" key="3">
    <source>
        <dbReference type="EMBL" id="MUH59347.1"/>
    </source>
</evidence>
<dbReference type="SUPFAM" id="SSF56601">
    <property type="entry name" value="beta-lactamase/transpeptidase-like"/>
    <property type="match status" value="1"/>
</dbReference>
<accession>A0A7K1J3Y2</accession>